<organism evidence="7 8">
    <name type="scientific">Weissella halotolerans DSM 20190</name>
    <dbReference type="NCBI Taxonomy" id="1123500"/>
    <lineage>
        <taxon>Bacteria</taxon>
        <taxon>Bacillati</taxon>
        <taxon>Bacillota</taxon>
        <taxon>Bacilli</taxon>
        <taxon>Lactobacillales</taxon>
        <taxon>Lactobacillaceae</taxon>
        <taxon>Weissella</taxon>
    </lineage>
</organism>
<dbReference type="eggNOG" id="COG1722">
    <property type="taxonomic scope" value="Bacteria"/>
</dbReference>
<dbReference type="STRING" id="1123500.GCA_000420365_00520"/>
<keyword evidence="8" id="KW-1185">Reference proteome</keyword>
<reference evidence="7 8" key="1">
    <citation type="journal article" date="2015" name="Genome Announc.">
        <title>Expanding the biotechnology potential of lactobacilli through comparative genomics of 213 strains and associated genera.</title>
        <authorList>
            <person name="Sun Z."/>
            <person name="Harris H.M."/>
            <person name="McCann A."/>
            <person name="Guo C."/>
            <person name="Argimon S."/>
            <person name="Zhang W."/>
            <person name="Yang X."/>
            <person name="Jeffery I.B."/>
            <person name="Cooney J.C."/>
            <person name="Kagawa T.F."/>
            <person name="Liu W."/>
            <person name="Song Y."/>
            <person name="Salvetti E."/>
            <person name="Wrobel A."/>
            <person name="Rasinkangas P."/>
            <person name="Parkhill J."/>
            <person name="Rea M.C."/>
            <person name="O'Sullivan O."/>
            <person name="Ritari J."/>
            <person name="Douillard F.P."/>
            <person name="Paul Ross R."/>
            <person name="Yang R."/>
            <person name="Briner A.E."/>
            <person name="Felis G.E."/>
            <person name="de Vos W.M."/>
            <person name="Barrangou R."/>
            <person name="Klaenhammer T.R."/>
            <person name="Caufield P.W."/>
            <person name="Cui Y."/>
            <person name="Zhang H."/>
            <person name="O'Toole P.W."/>
        </authorList>
    </citation>
    <scope>NUCLEOTIDE SEQUENCE [LARGE SCALE GENOMIC DNA]</scope>
    <source>
        <strain evidence="7 8">DSM 20190</strain>
    </source>
</reference>
<dbReference type="NCBIfam" id="TIGR01280">
    <property type="entry name" value="xseB"/>
    <property type="match status" value="1"/>
</dbReference>
<proteinExistence type="inferred from homology"/>
<comment type="similarity">
    <text evidence="1">Belongs to the XseB family.</text>
</comment>
<protein>
    <recommendedName>
        <fullName evidence="6">Exodeoxyribonuclease VII small subunit</fullName>
        <ecNumber evidence="6">3.1.11.6</ecNumber>
    </recommendedName>
</protein>
<evidence type="ECO:0000313" key="8">
    <source>
        <dbReference type="Proteomes" id="UP000051296"/>
    </source>
</evidence>
<dbReference type="GO" id="GO:0008855">
    <property type="term" value="F:exodeoxyribonuclease VII activity"/>
    <property type="evidence" value="ECO:0007669"/>
    <property type="project" value="UniProtKB-UniRule"/>
</dbReference>
<dbReference type="Gene3D" id="1.10.287.1040">
    <property type="entry name" value="Exonuclease VII, small subunit"/>
    <property type="match status" value="1"/>
</dbReference>
<sequence length="56" mass="6090">MSQLEKGDVPLEEALQAFEKGVALSRSLQKTLQDAEQSLAKIVDEQGETNDFKPAG</sequence>
<dbReference type="GO" id="GO:0005829">
    <property type="term" value="C:cytosol"/>
    <property type="evidence" value="ECO:0007669"/>
    <property type="project" value="TreeGrafter"/>
</dbReference>
<dbReference type="InterPro" id="IPR003761">
    <property type="entry name" value="Exonuc_VII_S"/>
</dbReference>
<keyword evidence="5" id="KW-0269">Exonuclease</keyword>
<dbReference type="PANTHER" id="PTHR34137">
    <property type="entry name" value="EXODEOXYRIBONUCLEASE 7 SMALL SUBUNIT"/>
    <property type="match status" value="1"/>
</dbReference>
<comment type="caution">
    <text evidence="7">The sequence shown here is derived from an EMBL/GenBank/DDBJ whole genome shotgun (WGS) entry which is preliminary data.</text>
</comment>
<dbReference type="PATRIC" id="fig|1123500.6.peg.907"/>
<dbReference type="AlphaFoldDB" id="A0A0R2FW46"/>
<dbReference type="InterPro" id="IPR037004">
    <property type="entry name" value="Exonuc_VII_ssu_sf"/>
</dbReference>
<name>A0A0R2FW46_9LACO</name>
<keyword evidence="4" id="KW-0378">Hydrolase</keyword>
<dbReference type="EMBL" id="JQAX01000002">
    <property type="protein sequence ID" value="KRN32546.1"/>
    <property type="molecule type" value="Genomic_DNA"/>
</dbReference>
<evidence type="ECO:0000256" key="2">
    <source>
        <dbReference type="ARBA" id="ARBA00022490"/>
    </source>
</evidence>
<evidence type="ECO:0000256" key="4">
    <source>
        <dbReference type="ARBA" id="ARBA00022801"/>
    </source>
</evidence>
<dbReference type="EC" id="3.1.11.6" evidence="6"/>
<dbReference type="FunCoup" id="A0A0R2FW46">
    <property type="interactions" value="195"/>
</dbReference>
<evidence type="ECO:0000313" key="7">
    <source>
        <dbReference type="EMBL" id="KRN32546.1"/>
    </source>
</evidence>
<gene>
    <name evidence="7" type="ORF">IV68_GL000901</name>
</gene>
<dbReference type="PANTHER" id="PTHR34137:SF1">
    <property type="entry name" value="EXODEOXYRIBONUCLEASE 7 SMALL SUBUNIT"/>
    <property type="match status" value="1"/>
</dbReference>
<keyword evidence="3" id="KW-0540">Nuclease</keyword>
<keyword evidence="2" id="KW-0963">Cytoplasm</keyword>
<evidence type="ECO:0000256" key="5">
    <source>
        <dbReference type="ARBA" id="ARBA00022839"/>
    </source>
</evidence>
<dbReference type="Proteomes" id="UP000051296">
    <property type="component" value="Unassembled WGS sequence"/>
</dbReference>
<dbReference type="SUPFAM" id="SSF116842">
    <property type="entry name" value="XseB-like"/>
    <property type="match status" value="1"/>
</dbReference>
<accession>A0A0R2FW46</accession>
<dbReference type="InParanoid" id="A0A0R2FW46"/>
<dbReference type="GO" id="GO:0009318">
    <property type="term" value="C:exodeoxyribonuclease VII complex"/>
    <property type="evidence" value="ECO:0007669"/>
    <property type="project" value="UniProtKB-UniRule"/>
</dbReference>
<evidence type="ECO:0000256" key="1">
    <source>
        <dbReference type="ARBA" id="ARBA00009998"/>
    </source>
</evidence>
<evidence type="ECO:0000256" key="3">
    <source>
        <dbReference type="ARBA" id="ARBA00022722"/>
    </source>
</evidence>
<dbReference type="Pfam" id="PF02609">
    <property type="entry name" value="Exonuc_VII_S"/>
    <property type="match status" value="1"/>
</dbReference>
<dbReference type="GO" id="GO:0006308">
    <property type="term" value="P:DNA catabolic process"/>
    <property type="evidence" value="ECO:0007669"/>
    <property type="project" value="UniProtKB-UniRule"/>
</dbReference>
<evidence type="ECO:0000256" key="6">
    <source>
        <dbReference type="NCBIfam" id="TIGR01280"/>
    </source>
</evidence>